<evidence type="ECO:0000313" key="1">
    <source>
        <dbReference type="EMBL" id="CAN0004546.1"/>
    </source>
</evidence>
<reference evidence="1" key="2">
    <citation type="submission" date="2025-03" db="EMBL/GenBank/DDBJ databases">
        <authorList>
            <consortium name="ELIXIR-Norway"/>
            <consortium name="Elixir Norway"/>
        </authorList>
    </citation>
    <scope>NUCLEOTIDE SEQUENCE</scope>
</reference>
<reference evidence="1" key="1">
    <citation type="submission" date="2023-05" db="EMBL/GenBank/DDBJ databases">
        <authorList>
            <consortium name="ELIXIR-Norway"/>
        </authorList>
    </citation>
    <scope>NUCLEOTIDE SEQUENCE</scope>
</reference>
<proteinExistence type="predicted"/>
<feature type="non-terminal residue" evidence="1">
    <location>
        <position position="74"/>
    </location>
</feature>
<gene>
    <name evidence="1" type="ORF">MRATA1EN22A_LOCUS10615</name>
</gene>
<sequence>PGRIKPALVTGSIWLMSTRGLVLSRDQEPLSSRQIRVWLLLTADPVLSAKQPSILRGGLASLQPGMFGALLPPR</sequence>
<name>A0AC59YV57_RANTA</name>
<dbReference type="EMBL" id="OX596104">
    <property type="protein sequence ID" value="CAN0004546.1"/>
    <property type="molecule type" value="Genomic_DNA"/>
</dbReference>
<evidence type="ECO:0000313" key="2">
    <source>
        <dbReference type="Proteomes" id="UP001162501"/>
    </source>
</evidence>
<dbReference type="Proteomes" id="UP001162501">
    <property type="component" value="Chromosome 20"/>
</dbReference>
<protein>
    <submittedName>
        <fullName evidence="1">Uncharacterized protein</fullName>
    </submittedName>
</protein>
<organism evidence="1 2">
    <name type="scientific">Rangifer tarandus platyrhynchus</name>
    <name type="common">Svalbard reindeer</name>
    <dbReference type="NCBI Taxonomy" id="3082113"/>
    <lineage>
        <taxon>Eukaryota</taxon>
        <taxon>Metazoa</taxon>
        <taxon>Chordata</taxon>
        <taxon>Craniata</taxon>
        <taxon>Vertebrata</taxon>
        <taxon>Euteleostomi</taxon>
        <taxon>Mammalia</taxon>
        <taxon>Eutheria</taxon>
        <taxon>Laurasiatheria</taxon>
        <taxon>Artiodactyla</taxon>
        <taxon>Ruminantia</taxon>
        <taxon>Pecora</taxon>
        <taxon>Cervidae</taxon>
        <taxon>Odocoileinae</taxon>
        <taxon>Rangifer</taxon>
    </lineage>
</organism>
<accession>A0AC59YV57</accession>
<feature type="non-terminal residue" evidence="1">
    <location>
        <position position="1"/>
    </location>
</feature>